<sequence>MERTRIAGLALAAAVLAAPATQAEGLWFGDSTGGPAYTGALYKLSGDTRIGLSYQSELNPDPGGQLELKRLALEVDTNTELTMTQKVRLGIHHQLSKRLALDLSLGWDDWSELDEAFVAVASSGASLSRDTTHADIGMEYQLNPRWLVTAGVSYDSNPMDARFHIADMPLDRQIHVGLGGEYNLSDSVTLGGYFNYADLGSARISAAEFQGEYEKAVIYQLGINARWHF</sequence>
<evidence type="ECO:0000256" key="7">
    <source>
        <dbReference type="ARBA" id="ARBA00023237"/>
    </source>
</evidence>
<feature type="chain" id="PRO_5023061724" evidence="8">
    <location>
        <begin position="24"/>
        <end position="229"/>
    </location>
</feature>
<organism evidence="9 10">
    <name type="scientific">Parahaliea aestuarii</name>
    <dbReference type="NCBI Taxonomy" id="1852021"/>
    <lineage>
        <taxon>Bacteria</taxon>
        <taxon>Pseudomonadati</taxon>
        <taxon>Pseudomonadota</taxon>
        <taxon>Gammaproteobacteria</taxon>
        <taxon>Cellvibrionales</taxon>
        <taxon>Halieaceae</taxon>
        <taxon>Parahaliea</taxon>
    </lineage>
</organism>
<keyword evidence="7" id="KW-0998">Cell outer membrane</keyword>
<dbReference type="Gene3D" id="2.40.160.60">
    <property type="entry name" value="Outer membrane protein transport protein (OMPP1/FadL/TodX)"/>
    <property type="match status" value="1"/>
</dbReference>
<dbReference type="GO" id="GO:0009279">
    <property type="term" value="C:cell outer membrane"/>
    <property type="evidence" value="ECO:0007669"/>
    <property type="project" value="UniProtKB-SubCell"/>
</dbReference>
<dbReference type="PANTHER" id="PTHR35093:SF8">
    <property type="entry name" value="OUTER MEMBRANE PROTEIN NMB0088-RELATED"/>
    <property type="match status" value="1"/>
</dbReference>
<dbReference type="SUPFAM" id="SSF56935">
    <property type="entry name" value="Porins"/>
    <property type="match status" value="1"/>
</dbReference>
<dbReference type="Pfam" id="PF03349">
    <property type="entry name" value="Toluene_X"/>
    <property type="match status" value="1"/>
</dbReference>
<evidence type="ECO:0000313" key="9">
    <source>
        <dbReference type="EMBL" id="TXS93318.1"/>
    </source>
</evidence>
<evidence type="ECO:0000256" key="4">
    <source>
        <dbReference type="ARBA" id="ARBA00022692"/>
    </source>
</evidence>
<comment type="subcellular location">
    <subcellularLocation>
        <location evidence="1">Cell outer membrane</location>
        <topology evidence="1">Multi-pass membrane protein</topology>
    </subcellularLocation>
</comment>
<keyword evidence="3" id="KW-1134">Transmembrane beta strand</keyword>
<evidence type="ECO:0000256" key="3">
    <source>
        <dbReference type="ARBA" id="ARBA00022452"/>
    </source>
</evidence>
<dbReference type="RefSeq" id="WP_148063254.1">
    <property type="nucleotide sequence ID" value="NZ_VRYZ01000002.1"/>
</dbReference>
<evidence type="ECO:0000256" key="2">
    <source>
        <dbReference type="ARBA" id="ARBA00008163"/>
    </source>
</evidence>
<evidence type="ECO:0000313" key="10">
    <source>
        <dbReference type="Proteomes" id="UP000321933"/>
    </source>
</evidence>
<dbReference type="OrthoDB" id="19849at2"/>
<dbReference type="PANTHER" id="PTHR35093">
    <property type="entry name" value="OUTER MEMBRANE PROTEIN NMB0088-RELATED"/>
    <property type="match status" value="1"/>
</dbReference>
<keyword evidence="5 8" id="KW-0732">Signal</keyword>
<dbReference type="Proteomes" id="UP000321933">
    <property type="component" value="Unassembled WGS sequence"/>
</dbReference>
<keyword evidence="10" id="KW-1185">Reference proteome</keyword>
<dbReference type="AlphaFoldDB" id="A0A5C8ZXX9"/>
<name>A0A5C8ZXX9_9GAMM</name>
<evidence type="ECO:0000256" key="1">
    <source>
        <dbReference type="ARBA" id="ARBA00004571"/>
    </source>
</evidence>
<comment type="similarity">
    <text evidence="2">Belongs to the OmpP1/FadL family.</text>
</comment>
<proteinExistence type="inferred from homology"/>
<dbReference type="InterPro" id="IPR005017">
    <property type="entry name" value="OMPP1/FadL/TodX"/>
</dbReference>
<evidence type="ECO:0000256" key="5">
    <source>
        <dbReference type="ARBA" id="ARBA00022729"/>
    </source>
</evidence>
<gene>
    <name evidence="9" type="ORF">FVW59_05625</name>
</gene>
<feature type="signal peptide" evidence="8">
    <location>
        <begin position="1"/>
        <end position="23"/>
    </location>
</feature>
<protein>
    <submittedName>
        <fullName evidence="9">Outer membrane beta-barrel protein</fullName>
    </submittedName>
</protein>
<keyword evidence="6" id="KW-0472">Membrane</keyword>
<evidence type="ECO:0000256" key="6">
    <source>
        <dbReference type="ARBA" id="ARBA00023136"/>
    </source>
</evidence>
<dbReference type="GO" id="GO:0015483">
    <property type="term" value="F:long-chain fatty acid transporting porin activity"/>
    <property type="evidence" value="ECO:0007669"/>
    <property type="project" value="TreeGrafter"/>
</dbReference>
<evidence type="ECO:0000256" key="8">
    <source>
        <dbReference type="SAM" id="SignalP"/>
    </source>
</evidence>
<keyword evidence="4" id="KW-0812">Transmembrane</keyword>
<reference evidence="9 10" key="1">
    <citation type="submission" date="2019-08" db="EMBL/GenBank/DDBJ databases">
        <title>Parahaliea maris sp. nov., isolated from the surface seawater.</title>
        <authorList>
            <person name="Liu Y."/>
        </authorList>
    </citation>
    <scope>NUCLEOTIDE SEQUENCE [LARGE SCALE GENOMIC DNA]</scope>
    <source>
        <strain evidence="9 10">S2-26</strain>
    </source>
</reference>
<dbReference type="EMBL" id="VRYZ01000002">
    <property type="protein sequence ID" value="TXS93318.1"/>
    <property type="molecule type" value="Genomic_DNA"/>
</dbReference>
<accession>A0A5C8ZXX9</accession>
<comment type="caution">
    <text evidence="9">The sequence shown here is derived from an EMBL/GenBank/DDBJ whole genome shotgun (WGS) entry which is preliminary data.</text>
</comment>